<dbReference type="GO" id="GO:0005829">
    <property type="term" value="C:cytosol"/>
    <property type="evidence" value="ECO:0007669"/>
    <property type="project" value="TreeGrafter"/>
</dbReference>
<dbReference type="AlphaFoldDB" id="A0A1L7GVJ1"/>
<evidence type="ECO:0000256" key="9">
    <source>
        <dbReference type="ARBA" id="ARBA00023052"/>
    </source>
</evidence>
<evidence type="ECO:0000256" key="1">
    <source>
        <dbReference type="ARBA" id="ARBA00001946"/>
    </source>
</evidence>
<keyword evidence="8" id="KW-0460">Magnesium</keyword>
<dbReference type="PANTHER" id="PTHR43522:SF2">
    <property type="entry name" value="TRANSKETOLASE 1-RELATED"/>
    <property type="match status" value="1"/>
</dbReference>
<evidence type="ECO:0000256" key="3">
    <source>
        <dbReference type="ARBA" id="ARBA00007131"/>
    </source>
</evidence>
<dbReference type="PANTHER" id="PTHR43522">
    <property type="entry name" value="TRANSKETOLASE"/>
    <property type="match status" value="1"/>
</dbReference>
<evidence type="ECO:0000256" key="7">
    <source>
        <dbReference type="ARBA" id="ARBA00022723"/>
    </source>
</evidence>
<sequence length="156" mass="17125">MIQDALSLSKLCTRTDETKGADVEKGAYIISPAKTQEPDGILLASGSEVSLALEVKAKLQKQGDYDIQVVSVPSIERFKEQSADYQEQVLPTGVRHRLAVEMGNTQAWYQFVGLDGRVVGVDTFGKSGKGPEVVADYGFTVDHVVDVFNKMWEDQN</sequence>
<dbReference type="SUPFAM" id="SSF52922">
    <property type="entry name" value="TK C-terminal domain-like"/>
    <property type="match status" value="1"/>
</dbReference>
<keyword evidence="7" id="KW-0479">Metal-binding</keyword>
<reference evidence="12 13" key="1">
    <citation type="submission" date="2016-12" db="EMBL/GenBank/DDBJ databases">
        <title>Complete Genome Sequence of Lactobacillus fermentum Strain SNUV175, a Probiotic for Treatment of Bacterial Vaginosis.</title>
        <authorList>
            <person name="Lee S."/>
            <person name="You H.J."/>
            <person name="Kwon B."/>
            <person name="Ko G."/>
        </authorList>
    </citation>
    <scope>NUCLEOTIDE SEQUENCE [LARGE SCALE GENOMIC DNA]</scope>
    <source>
        <strain evidence="12 13">SNUV175</strain>
    </source>
</reference>
<dbReference type="GO" id="GO:0006098">
    <property type="term" value="P:pentose-phosphate shunt"/>
    <property type="evidence" value="ECO:0007669"/>
    <property type="project" value="TreeGrafter"/>
</dbReference>
<dbReference type="Gene3D" id="3.40.50.920">
    <property type="match status" value="1"/>
</dbReference>
<comment type="catalytic activity">
    <reaction evidence="10">
        <text>D-sedoheptulose 7-phosphate + D-glyceraldehyde 3-phosphate = aldehydo-D-ribose 5-phosphate + D-xylulose 5-phosphate</text>
        <dbReference type="Rhea" id="RHEA:10508"/>
        <dbReference type="ChEBI" id="CHEBI:57483"/>
        <dbReference type="ChEBI" id="CHEBI:57737"/>
        <dbReference type="ChEBI" id="CHEBI:58273"/>
        <dbReference type="ChEBI" id="CHEBI:59776"/>
        <dbReference type="EC" id="2.2.1.1"/>
    </reaction>
</comment>
<evidence type="ECO:0000313" key="12">
    <source>
        <dbReference type="EMBL" id="APU45984.1"/>
    </source>
</evidence>
<dbReference type="Proteomes" id="UP000185427">
    <property type="component" value="Chromosome"/>
</dbReference>
<dbReference type="Pfam" id="PF22613">
    <property type="entry name" value="Transketolase_C_1"/>
    <property type="match status" value="1"/>
</dbReference>
<name>A0A1L7GVJ1_LIMFE</name>
<comment type="cofactor">
    <cofactor evidence="2">
        <name>thiamine diphosphate</name>
        <dbReference type="ChEBI" id="CHEBI:58937"/>
    </cofactor>
</comment>
<evidence type="ECO:0000256" key="2">
    <source>
        <dbReference type="ARBA" id="ARBA00001964"/>
    </source>
</evidence>
<dbReference type="RefSeq" id="WP_075667389.1">
    <property type="nucleotide sequence ID" value="NZ_CP019030.1"/>
</dbReference>
<accession>A0A1L7GVJ1</accession>
<dbReference type="InterPro" id="IPR033247">
    <property type="entry name" value="Transketolase_fam"/>
</dbReference>
<dbReference type="EC" id="2.2.1.1" evidence="5"/>
<protein>
    <recommendedName>
        <fullName evidence="5">transketolase</fullName>
        <ecNumber evidence="5">2.2.1.1</ecNumber>
    </recommendedName>
</protein>
<evidence type="ECO:0000256" key="4">
    <source>
        <dbReference type="ARBA" id="ARBA00011738"/>
    </source>
</evidence>
<dbReference type="GO" id="GO:0046872">
    <property type="term" value="F:metal ion binding"/>
    <property type="evidence" value="ECO:0007669"/>
    <property type="project" value="UniProtKB-KW"/>
</dbReference>
<evidence type="ECO:0000256" key="6">
    <source>
        <dbReference type="ARBA" id="ARBA00022679"/>
    </source>
</evidence>
<dbReference type="GO" id="GO:0004802">
    <property type="term" value="F:transketolase activity"/>
    <property type="evidence" value="ECO:0007669"/>
    <property type="project" value="UniProtKB-EC"/>
</dbReference>
<proteinExistence type="inferred from homology"/>
<keyword evidence="6" id="KW-0808">Transferase</keyword>
<dbReference type="InterPro" id="IPR009014">
    <property type="entry name" value="Transketo_C/PFOR_II"/>
</dbReference>
<evidence type="ECO:0000259" key="11">
    <source>
        <dbReference type="Pfam" id="PF22613"/>
    </source>
</evidence>
<evidence type="ECO:0000313" key="13">
    <source>
        <dbReference type="Proteomes" id="UP000185427"/>
    </source>
</evidence>
<dbReference type="EMBL" id="CP019030">
    <property type="protein sequence ID" value="APU45984.1"/>
    <property type="molecule type" value="Genomic_DNA"/>
</dbReference>
<comment type="cofactor">
    <cofactor evidence="1">
        <name>Mg(2+)</name>
        <dbReference type="ChEBI" id="CHEBI:18420"/>
    </cofactor>
</comment>
<keyword evidence="9" id="KW-0786">Thiamine pyrophosphate</keyword>
<dbReference type="InterPro" id="IPR055152">
    <property type="entry name" value="Transketolase-like_C_2"/>
</dbReference>
<comment type="similarity">
    <text evidence="3">Belongs to the transketolase family.</text>
</comment>
<evidence type="ECO:0000256" key="10">
    <source>
        <dbReference type="ARBA" id="ARBA00049473"/>
    </source>
</evidence>
<gene>
    <name evidence="12" type="ORF">BUW47_05885</name>
</gene>
<dbReference type="FunFam" id="3.40.50.920:FF:000003">
    <property type="entry name" value="Transketolase"/>
    <property type="match status" value="1"/>
</dbReference>
<evidence type="ECO:0000256" key="8">
    <source>
        <dbReference type="ARBA" id="ARBA00022842"/>
    </source>
</evidence>
<comment type="subunit">
    <text evidence="4">Homodimer.</text>
</comment>
<organism evidence="12 13">
    <name type="scientific">Limosilactobacillus fermentum</name>
    <name type="common">Lactobacillus fermentum</name>
    <dbReference type="NCBI Taxonomy" id="1613"/>
    <lineage>
        <taxon>Bacteria</taxon>
        <taxon>Bacillati</taxon>
        <taxon>Bacillota</taxon>
        <taxon>Bacilli</taxon>
        <taxon>Lactobacillales</taxon>
        <taxon>Lactobacillaceae</taxon>
        <taxon>Limosilactobacillus</taxon>
    </lineage>
</organism>
<evidence type="ECO:0000256" key="5">
    <source>
        <dbReference type="ARBA" id="ARBA00013152"/>
    </source>
</evidence>
<feature type="domain" description="Transketolase-like C-terminal" evidence="11">
    <location>
        <begin position="26"/>
        <end position="140"/>
    </location>
</feature>